<dbReference type="Gene3D" id="3.30.450.20">
    <property type="entry name" value="PAS domain"/>
    <property type="match status" value="1"/>
</dbReference>
<dbReference type="InterPro" id="IPR027417">
    <property type="entry name" value="P-loop_NTPase"/>
</dbReference>
<evidence type="ECO:0000256" key="2">
    <source>
        <dbReference type="ARBA" id="ARBA00022840"/>
    </source>
</evidence>
<dbReference type="SUPFAM" id="SSF46689">
    <property type="entry name" value="Homeodomain-like"/>
    <property type="match status" value="1"/>
</dbReference>
<dbReference type="CDD" id="cd00009">
    <property type="entry name" value="AAA"/>
    <property type="match status" value="1"/>
</dbReference>
<dbReference type="InterPro" id="IPR003593">
    <property type="entry name" value="AAA+_ATPase"/>
</dbReference>
<dbReference type="EMBL" id="CP036259">
    <property type="protein sequence ID" value="QDR79051.1"/>
    <property type="molecule type" value="Genomic_DNA"/>
</dbReference>
<dbReference type="Gene3D" id="1.10.8.60">
    <property type="match status" value="1"/>
</dbReference>
<dbReference type="SUPFAM" id="SSF159800">
    <property type="entry name" value="PrpR receptor domain-like"/>
    <property type="match status" value="1"/>
</dbReference>
<dbReference type="InterPro" id="IPR058031">
    <property type="entry name" value="AAA_lid_NorR"/>
</dbReference>
<evidence type="ECO:0000313" key="7">
    <source>
        <dbReference type="EMBL" id="QDR79051.1"/>
    </source>
</evidence>
<dbReference type="InterPro" id="IPR002197">
    <property type="entry name" value="HTH_Fis"/>
</dbReference>
<dbReference type="Pfam" id="PF00158">
    <property type="entry name" value="Sigma54_activat"/>
    <property type="match status" value="1"/>
</dbReference>
<dbReference type="Gene3D" id="1.10.10.60">
    <property type="entry name" value="Homeodomain-like"/>
    <property type="match status" value="1"/>
</dbReference>
<dbReference type="Pfam" id="PF25601">
    <property type="entry name" value="AAA_lid_14"/>
    <property type="match status" value="1"/>
</dbReference>
<dbReference type="Gene3D" id="3.40.50.300">
    <property type="entry name" value="P-loop containing nucleotide triphosphate hydrolases"/>
    <property type="match status" value="1"/>
</dbReference>
<evidence type="ECO:0000256" key="4">
    <source>
        <dbReference type="ARBA" id="ARBA00023125"/>
    </source>
</evidence>
<dbReference type="FunFam" id="3.40.50.300:FF:000006">
    <property type="entry name" value="DNA-binding transcriptional regulator NtrC"/>
    <property type="match status" value="1"/>
</dbReference>
<dbReference type="GO" id="GO:0006355">
    <property type="term" value="P:regulation of DNA-templated transcription"/>
    <property type="evidence" value="ECO:0007669"/>
    <property type="project" value="InterPro"/>
</dbReference>
<dbReference type="PANTHER" id="PTHR32071:SF57">
    <property type="entry name" value="C4-DICARBOXYLATE TRANSPORT TRANSCRIPTIONAL REGULATORY PROTEIN DCTD"/>
    <property type="match status" value="1"/>
</dbReference>
<dbReference type="SUPFAM" id="SSF52540">
    <property type="entry name" value="P-loop containing nucleoside triphosphate hydrolases"/>
    <property type="match status" value="1"/>
</dbReference>
<dbReference type="PROSITE" id="PS50045">
    <property type="entry name" value="SIGMA54_INTERACT_4"/>
    <property type="match status" value="1"/>
</dbReference>
<name>A0A517DNW3_9FIRM</name>
<organism evidence="7 8">
    <name type="scientific">Sporomusa termitida</name>
    <dbReference type="NCBI Taxonomy" id="2377"/>
    <lineage>
        <taxon>Bacteria</taxon>
        <taxon>Bacillati</taxon>
        <taxon>Bacillota</taxon>
        <taxon>Negativicutes</taxon>
        <taxon>Selenomonadales</taxon>
        <taxon>Sporomusaceae</taxon>
        <taxon>Sporomusa</taxon>
    </lineage>
</organism>
<dbReference type="InterPro" id="IPR025662">
    <property type="entry name" value="Sigma_54_int_dom_ATP-bd_1"/>
</dbReference>
<evidence type="ECO:0000256" key="1">
    <source>
        <dbReference type="ARBA" id="ARBA00022741"/>
    </source>
</evidence>
<feature type="domain" description="Sigma-54 factor interaction" evidence="6">
    <location>
        <begin position="319"/>
        <end position="549"/>
    </location>
</feature>
<evidence type="ECO:0000259" key="6">
    <source>
        <dbReference type="PROSITE" id="PS50045"/>
    </source>
</evidence>
<dbReference type="InterPro" id="IPR025944">
    <property type="entry name" value="Sigma_54_int_dom_CS"/>
</dbReference>
<dbReference type="AlphaFoldDB" id="A0A517DNW3"/>
<reference evidence="7 8" key="1">
    <citation type="submission" date="2019-02" db="EMBL/GenBank/DDBJ databases">
        <title>Closed genome of Sporomusa termitida DSM 4440.</title>
        <authorList>
            <person name="Poehlein A."/>
            <person name="Daniel R."/>
        </authorList>
    </citation>
    <scope>NUCLEOTIDE SEQUENCE [LARGE SCALE GENOMIC DNA]</scope>
    <source>
        <strain evidence="7 8">DSM 4440</strain>
    </source>
</reference>
<dbReference type="InterPro" id="IPR010524">
    <property type="entry name" value="Sig_transdc_resp-reg_PrpR_N"/>
</dbReference>
<keyword evidence="3" id="KW-0805">Transcription regulation</keyword>
<dbReference type="PANTHER" id="PTHR32071">
    <property type="entry name" value="TRANSCRIPTIONAL REGULATORY PROTEIN"/>
    <property type="match status" value="1"/>
</dbReference>
<gene>
    <name evidence="7" type="primary">norR_4</name>
    <name evidence="7" type="ORF">SPTER_03100</name>
</gene>
<proteinExistence type="predicted"/>
<dbReference type="PROSITE" id="PS00675">
    <property type="entry name" value="SIGMA54_INTERACT_1"/>
    <property type="match status" value="1"/>
</dbReference>
<keyword evidence="5" id="KW-0804">Transcription</keyword>
<dbReference type="Gene3D" id="3.40.50.10660">
    <property type="entry name" value="PrpR receptor domain-like"/>
    <property type="match status" value="1"/>
</dbReference>
<dbReference type="InterPro" id="IPR002078">
    <property type="entry name" value="Sigma_54_int"/>
</dbReference>
<keyword evidence="2" id="KW-0067">ATP-binding</keyword>
<dbReference type="OrthoDB" id="9771372at2"/>
<evidence type="ECO:0000256" key="3">
    <source>
        <dbReference type="ARBA" id="ARBA00023015"/>
    </source>
</evidence>
<dbReference type="SMART" id="SM00382">
    <property type="entry name" value="AAA"/>
    <property type="match status" value="1"/>
</dbReference>
<dbReference type="GO" id="GO:0000156">
    <property type="term" value="F:phosphorelay response regulator activity"/>
    <property type="evidence" value="ECO:0007669"/>
    <property type="project" value="InterPro"/>
</dbReference>
<protein>
    <submittedName>
        <fullName evidence="7">Anaerobic nitric oxide reductase transcription regulator NorR</fullName>
    </submittedName>
</protein>
<keyword evidence="1" id="KW-0547">Nucleotide-binding</keyword>
<dbReference type="PROSITE" id="PS00676">
    <property type="entry name" value="SIGMA54_INTERACT_2"/>
    <property type="match status" value="1"/>
</dbReference>
<evidence type="ECO:0000256" key="5">
    <source>
        <dbReference type="ARBA" id="ARBA00023163"/>
    </source>
</evidence>
<dbReference type="PROSITE" id="PS00688">
    <property type="entry name" value="SIGMA54_INTERACT_3"/>
    <property type="match status" value="1"/>
</dbReference>
<keyword evidence="4" id="KW-0238">DNA-binding</keyword>
<dbReference type="InterPro" id="IPR009057">
    <property type="entry name" value="Homeodomain-like_sf"/>
</dbReference>
<accession>A0A517DNW3</accession>
<dbReference type="Pfam" id="PF06506">
    <property type="entry name" value="PrpR_N"/>
    <property type="match status" value="1"/>
</dbReference>
<dbReference type="PRINTS" id="PR01590">
    <property type="entry name" value="HTHFIS"/>
</dbReference>
<dbReference type="Gene3D" id="3.40.50.2300">
    <property type="match status" value="1"/>
</dbReference>
<evidence type="ECO:0000313" key="8">
    <source>
        <dbReference type="Proteomes" id="UP000320776"/>
    </source>
</evidence>
<keyword evidence="8" id="KW-1185">Reference proteome</keyword>
<dbReference type="KEGG" id="sted:SPTER_03100"/>
<dbReference type="Proteomes" id="UP000320776">
    <property type="component" value="Chromosome"/>
</dbReference>
<dbReference type="GO" id="GO:0005524">
    <property type="term" value="F:ATP binding"/>
    <property type="evidence" value="ECO:0007669"/>
    <property type="project" value="UniProtKB-KW"/>
</dbReference>
<sequence>MSDIVFISPSREAAALAVRMTAGQNDITIVAARLQEGVKAARAAVENGARVLVSRGFTHYMISEKMPHIPLVEVEFSGYDILRAYLEARQTGKPIAIVDSSAIVEGAASIEDILGIAEQSVKVIIDNYQDYTLGIERAAAAGAVCIVGNQAVGQQATARGLCGIVISSGQEALNRAFMTARHLLAVERLRDANVQQIETIINSVDYGILAINKEAGITAVNSEAERILSLARADSAAKENLIARLRQCMAAGDRQFGVIEKFAPGVEVVANYQSIISNGEVIGGVATLQELRHFQAVERKTREELARRGRVAKYNFFDIKSASPAMLTAIADAKHFAKYDATVLVLGETGVGKEYFAHAIHLASSRKNGPFVVVNCAAIPENILESELFGYTEGAFTGAKKGGKTGLFEQAHGGTIFLDEIGEMSENLQARLLRVLQEHEVYRLGDERVTPIDIRVIAATNRDLHEMVQKGRFREDLYYRLDVLTVEIPALRERKEDIQAFVQLFIAEFNAQYRTSVEGIAPAGLQQLQQYDWPGNIRELHNIIGRLSAQTADATISESDVKRVLKYRLRQPPAQAVSPAARSVDAAAIREALVKTGGNKQKAAELLGIGRATLWRKLKNMD</sequence>
<dbReference type="RefSeq" id="WP_144348748.1">
    <property type="nucleotide sequence ID" value="NZ_CP036259.1"/>
</dbReference>
<dbReference type="InterPro" id="IPR025943">
    <property type="entry name" value="Sigma_54_int_dom_ATP-bd_2"/>
</dbReference>
<dbReference type="GO" id="GO:0043565">
    <property type="term" value="F:sequence-specific DNA binding"/>
    <property type="evidence" value="ECO:0007669"/>
    <property type="project" value="InterPro"/>
</dbReference>
<dbReference type="Pfam" id="PF02954">
    <property type="entry name" value="HTH_8"/>
    <property type="match status" value="1"/>
</dbReference>